<dbReference type="Gene3D" id="3.40.50.300">
    <property type="entry name" value="P-loop containing nucleotide triphosphate hydrolases"/>
    <property type="match status" value="2"/>
</dbReference>
<feature type="compositionally biased region" description="Acidic residues" evidence="9">
    <location>
        <begin position="214"/>
        <end position="235"/>
    </location>
</feature>
<evidence type="ECO:0000259" key="10">
    <source>
        <dbReference type="PROSITE" id="PS51192"/>
    </source>
</evidence>
<dbReference type="InterPro" id="IPR027417">
    <property type="entry name" value="P-loop_NTPase"/>
</dbReference>
<keyword evidence="3" id="KW-0547">Nucleotide-binding</keyword>
<dbReference type="PROSITE" id="PS00690">
    <property type="entry name" value="DEAH_ATP_HELICASE"/>
    <property type="match status" value="1"/>
</dbReference>
<proteinExistence type="inferred from homology"/>
<dbReference type="Pfam" id="PF04408">
    <property type="entry name" value="WHD_HA2"/>
    <property type="match status" value="1"/>
</dbReference>
<feature type="region of interest" description="Disordered" evidence="9">
    <location>
        <begin position="195"/>
        <end position="271"/>
    </location>
</feature>
<dbReference type="EC" id="3.6.4.13" evidence="2"/>
<dbReference type="RefSeq" id="XP_013264059.1">
    <property type="nucleotide sequence ID" value="XM_013408605.1"/>
</dbReference>
<dbReference type="PROSITE" id="PS51194">
    <property type="entry name" value="HELICASE_CTER"/>
    <property type="match status" value="1"/>
</dbReference>
<dbReference type="HOGENOM" id="CLU_001832_0_4_1"/>
<feature type="region of interest" description="Disordered" evidence="9">
    <location>
        <begin position="915"/>
        <end position="950"/>
    </location>
</feature>
<dbReference type="PROSITE" id="PS51192">
    <property type="entry name" value="HELICASE_ATP_BIND_1"/>
    <property type="match status" value="1"/>
</dbReference>
<evidence type="ECO:0000256" key="9">
    <source>
        <dbReference type="SAM" id="MobiDB-lite"/>
    </source>
</evidence>
<dbReference type="Pfam" id="PF21010">
    <property type="entry name" value="HA2_C"/>
    <property type="match status" value="1"/>
</dbReference>
<dbReference type="SUPFAM" id="SSF52540">
    <property type="entry name" value="P-loop containing nucleoside triphosphate hydrolases"/>
    <property type="match status" value="1"/>
</dbReference>
<dbReference type="Pfam" id="PF00271">
    <property type="entry name" value="Helicase_C"/>
    <property type="match status" value="1"/>
</dbReference>
<feature type="compositionally biased region" description="Basic residues" evidence="9">
    <location>
        <begin position="1"/>
        <end position="14"/>
    </location>
</feature>
<evidence type="ECO:0000313" key="13">
    <source>
        <dbReference type="Proteomes" id="UP000027920"/>
    </source>
</evidence>
<dbReference type="InterPro" id="IPR001650">
    <property type="entry name" value="Helicase_C-like"/>
</dbReference>
<feature type="region of interest" description="Disordered" evidence="9">
    <location>
        <begin position="657"/>
        <end position="684"/>
    </location>
</feature>
<reference evidence="12 13" key="1">
    <citation type="submission" date="2013-03" db="EMBL/GenBank/DDBJ databases">
        <title>The Genome Sequence of Exophiala aquamarina CBS 119918.</title>
        <authorList>
            <consortium name="The Broad Institute Genomics Platform"/>
            <person name="Cuomo C."/>
            <person name="de Hoog S."/>
            <person name="Gorbushina A."/>
            <person name="Walker B."/>
            <person name="Young S.K."/>
            <person name="Zeng Q."/>
            <person name="Gargeya S."/>
            <person name="Fitzgerald M."/>
            <person name="Haas B."/>
            <person name="Abouelleil A."/>
            <person name="Allen A.W."/>
            <person name="Alvarado L."/>
            <person name="Arachchi H.M."/>
            <person name="Berlin A.M."/>
            <person name="Chapman S.B."/>
            <person name="Gainer-Dewar J."/>
            <person name="Goldberg J."/>
            <person name="Griggs A."/>
            <person name="Gujja S."/>
            <person name="Hansen M."/>
            <person name="Howarth C."/>
            <person name="Imamovic A."/>
            <person name="Ireland A."/>
            <person name="Larimer J."/>
            <person name="McCowan C."/>
            <person name="Murphy C."/>
            <person name="Pearson M."/>
            <person name="Poon T.W."/>
            <person name="Priest M."/>
            <person name="Roberts A."/>
            <person name="Saif S."/>
            <person name="Shea T."/>
            <person name="Sisk P."/>
            <person name="Sykes S."/>
            <person name="Wortman J."/>
            <person name="Nusbaum C."/>
            <person name="Birren B."/>
        </authorList>
    </citation>
    <scope>NUCLEOTIDE SEQUENCE [LARGE SCALE GENOMIC DNA]</scope>
    <source>
        <strain evidence="12 13">CBS 119918</strain>
    </source>
</reference>
<comment type="similarity">
    <text evidence="1">Belongs to the DEAD box helicase family. DEAH subfamily.</text>
</comment>
<dbReference type="GeneID" id="25277975"/>
<comment type="catalytic activity">
    <reaction evidence="7">
        <text>ATP + H2O = ADP + phosphate + H(+)</text>
        <dbReference type="Rhea" id="RHEA:13065"/>
        <dbReference type="ChEBI" id="CHEBI:15377"/>
        <dbReference type="ChEBI" id="CHEBI:15378"/>
        <dbReference type="ChEBI" id="CHEBI:30616"/>
        <dbReference type="ChEBI" id="CHEBI:43474"/>
        <dbReference type="ChEBI" id="CHEBI:456216"/>
        <dbReference type="EC" id="3.6.4.13"/>
    </reaction>
</comment>
<dbReference type="VEuPathDB" id="FungiDB:A1O9_03035"/>
<feature type="region of interest" description="Disordered" evidence="9">
    <location>
        <begin position="306"/>
        <end position="331"/>
    </location>
</feature>
<dbReference type="GO" id="GO:0000462">
    <property type="term" value="P:maturation of SSU-rRNA from tricistronic rRNA transcript (SSU-rRNA, 5.8S rRNA, LSU-rRNA)"/>
    <property type="evidence" value="ECO:0007669"/>
    <property type="project" value="TreeGrafter"/>
</dbReference>
<comment type="caution">
    <text evidence="12">The sequence shown here is derived from an EMBL/GenBank/DDBJ whole genome shotgun (WGS) entry which is preliminary data.</text>
</comment>
<dbReference type="PANTHER" id="PTHR18934:SF99">
    <property type="entry name" value="ATP-DEPENDENT RNA HELICASE DHX37-RELATED"/>
    <property type="match status" value="1"/>
</dbReference>
<evidence type="ECO:0000256" key="3">
    <source>
        <dbReference type="ARBA" id="ARBA00022741"/>
    </source>
</evidence>
<dbReference type="SMART" id="SM00847">
    <property type="entry name" value="HA2"/>
    <property type="match status" value="1"/>
</dbReference>
<feature type="compositionally biased region" description="Low complexity" evidence="9">
    <location>
        <begin position="251"/>
        <end position="265"/>
    </location>
</feature>
<dbReference type="GO" id="GO:0003724">
    <property type="term" value="F:RNA helicase activity"/>
    <property type="evidence" value="ECO:0007669"/>
    <property type="project" value="UniProtKB-EC"/>
</dbReference>
<dbReference type="InterPro" id="IPR011545">
    <property type="entry name" value="DEAD/DEAH_box_helicase_dom"/>
</dbReference>
<dbReference type="Gene3D" id="1.20.120.1080">
    <property type="match status" value="1"/>
</dbReference>
<name>A0A072PN07_9EURO</name>
<feature type="domain" description="Helicase ATP-binding" evidence="10">
    <location>
        <begin position="362"/>
        <end position="539"/>
    </location>
</feature>
<feature type="domain" description="Helicase C-terminal" evidence="11">
    <location>
        <begin position="626"/>
        <end position="820"/>
    </location>
</feature>
<dbReference type="STRING" id="1182545.A0A072PN07"/>
<dbReference type="InterPro" id="IPR007502">
    <property type="entry name" value="Helicase-assoc_dom"/>
</dbReference>
<dbReference type="FunFam" id="3.40.50.300:FF:000637">
    <property type="entry name" value="ATP-dependent RNA helicase DHX37/DHR1"/>
    <property type="match status" value="1"/>
</dbReference>
<evidence type="ECO:0000256" key="5">
    <source>
        <dbReference type="ARBA" id="ARBA00022806"/>
    </source>
</evidence>
<dbReference type="CDD" id="cd17982">
    <property type="entry name" value="DEXHc_DHX37"/>
    <property type="match status" value="1"/>
</dbReference>
<accession>A0A072PN07</accession>
<feature type="compositionally biased region" description="Low complexity" evidence="9">
    <location>
        <begin position="306"/>
        <end position="317"/>
    </location>
</feature>
<dbReference type="SMART" id="SM00487">
    <property type="entry name" value="DEXDc"/>
    <property type="match status" value="1"/>
</dbReference>
<dbReference type="InterPro" id="IPR002464">
    <property type="entry name" value="DNA/RNA_helicase_DEAH_CS"/>
</dbReference>
<keyword evidence="5" id="KW-0347">Helicase</keyword>
<dbReference type="GO" id="GO:0005524">
    <property type="term" value="F:ATP binding"/>
    <property type="evidence" value="ECO:0007669"/>
    <property type="project" value="UniProtKB-KW"/>
</dbReference>
<dbReference type="GO" id="GO:0016787">
    <property type="term" value="F:hydrolase activity"/>
    <property type="evidence" value="ECO:0007669"/>
    <property type="project" value="UniProtKB-KW"/>
</dbReference>
<dbReference type="AlphaFoldDB" id="A0A072PN07"/>
<dbReference type="Pfam" id="PF00270">
    <property type="entry name" value="DEAD"/>
    <property type="match status" value="1"/>
</dbReference>
<dbReference type="EMBL" id="AMGV01000002">
    <property type="protein sequence ID" value="KEF61469.1"/>
    <property type="molecule type" value="Genomic_DNA"/>
</dbReference>
<dbReference type="GO" id="GO:1990904">
    <property type="term" value="C:ribonucleoprotein complex"/>
    <property type="evidence" value="ECO:0007669"/>
    <property type="project" value="UniProtKB-ARBA"/>
</dbReference>
<organism evidence="12 13">
    <name type="scientific">Exophiala aquamarina CBS 119918</name>
    <dbReference type="NCBI Taxonomy" id="1182545"/>
    <lineage>
        <taxon>Eukaryota</taxon>
        <taxon>Fungi</taxon>
        <taxon>Dikarya</taxon>
        <taxon>Ascomycota</taxon>
        <taxon>Pezizomycotina</taxon>
        <taxon>Eurotiomycetes</taxon>
        <taxon>Chaetothyriomycetidae</taxon>
        <taxon>Chaetothyriales</taxon>
        <taxon>Herpotrichiellaceae</taxon>
        <taxon>Exophiala</taxon>
    </lineage>
</organism>
<keyword evidence="6" id="KW-0067">ATP-binding</keyword>
<dbReference type="GO" id="GO:0005730">
    <property type="term" value="C:nucleolus"/>
    <property type="evidence" value="ECO:0007669"/>
    <property type="project" value="TreeGrafter"/>
</dbReference>
<dbReference type="PANTHER" id="PTHR18934">
    <property type="entry name" value="ATP-DEPENDENT RNA HELICASE"/>
    <property type="match status" value="1"/>
</dbReference>
<dbReference type="GO" id="GO:0003723">
    <property type="term" value="F:RNA binding"/>
    <property type="evidence" value="ECO:0007669"/>
    <property type="project" value="TreeGrafter"/>
</dbReference>
<evidence type="ECO:0000256" key="7">
    <source>
        <dbReference type="ARBA" id="ARBA00047984"/>
    </source>
</evidence>
<dbReference type="InterPro" id="IPR014001">
    <property type="entry name" value="Helicase_ATP-bd"/>
</dbReference>
<keyword evidence="13" id="KW-1185">Reference proteome</keyword>
<evidence type="ECO:0000256" key="1">
    <source>
        <dbReference type="ARBA" id="ARBA00008792"/>
    </source>
</evidence>
<dbReference type="InterPro" id="IPR048333">
    <property type="entry name" value="HA2_WH"/>
</dbReference>
<feature type="compositionally biased region" description="Polar residues" evidence="9">
    <location>
        <begin position="20"/>
        <end position="31"/>
    </location>
</feature>
<sequence>MPRFVPRQRKHKVRAREQNETSSHIESNQEQIIPLTQPEKAAKRQALRDELRAQQPKISAKKQKRLDKYIDNKLRKDETLDLLRKLEQEKEKYDAVIEISKKLGKRSFGDFVDGQVTVNAADKRWKGKKGHDHISDVQSEDSFEAENQDAFAPVRDEADSERMPIQALANATINGSGLAQALILDEHGLPIIQSRRRKKHRDKVLPAELPWEGFDSDSAGEVDSSDDNEDSEDSMSSEGGTFDTSEEGESTSEASESGSESSENSAIGKPKTRKSAFKTWASQQLNQSIGYVPSYASGEGQLLPKPAAKEAQPPAQQNSGHSQETAEPLPNRKAYTVHVERSKEIQKSRTQLPILEREQEIMEAIHNHPVVLVKGDTGSGKTTQIPQFLFEAGYGTKDGPTPGMIGITQPRRVAAVSMAKRVGVELGDHGEKVSYQIRFDSNVSSDTAVKFMTDGILLRELSQDLLLKKYSVIVIDEAHERSVNTDILIGMLSKIVSARVRKTKFNPDPKPLKLIIMSATLNIGDFLHEKLFSASERPLVVEAEGRQHRVTPHFALRSRPDYVEEVIEKVGRAHRKLPQGGILVFLTGQNEIRQVGDRLKAVLMPRHGADTRQNLTRVQISASEAPLEAEDMDIGDFKALKGHEDFDLDILTHSEDEADADEFDISDEEDDDDDSKDNPVLKSSKEPYTSVHVLPLYSQLPTSEQLKVFEPPPSGSRLIVLATNVAETSLTIPGIRYVFDSGRSKERKYNLDSGVQSFEIDWVSKASAEQRAGRAGRTGPGHCWRLYTSAVFEQFFPSHAEPEILRAPAESVVLQLKGFAYPKPIVEFPFPTPPAAFTLNKAEQLLRNLGALTTAGAITDLGKQLSVYPLSPRLGKIMAAGVDDTTLVWQVLSLVAGLAVPEIFVTEAQLHLEEHPSQKGELYTRGDQQEDEQRDRRKQEYGRARATLSRHDKTSDAMKLFTAVSMYLDAPDKSQFCADYFLRPKAMAEISQLRSQLESIVRSNHRTISHEIITKSHALKLSSTRVRQLNIIAASGHIDRVAIRYDRLPMPPELAMKPRRAIDVPYLPLIPLTDRASASIAEKAVYIHPSSVLSRLTAKNLPEYIVYSQLQRAQAQTVSTASDIHNLNAIPKTRMFPLTPITTAQLSLLARDTALIEYGKPVAKSKIEDLPGTPKRRDCWVMAELKVGAGERGGGLGFGWPLPPVKVRQVLDVKSKAGWSVEEVLS</sequence>
<feature type="region of interest" description="Disordered" evidence="9">
    <location>
        <begin position="1"/>
        <end position="64"/>
    </location>
</feature>
<evidence type="ECO:0000256" key="4">
    <source>
        <dbReference type="ARBA" id="ARBA00022801"/>
    </source>
</evidence>
<evidence type="ECO:0000259" key="11">
    <source>
        <dbReference type="PROSITE" id="PS51194"/>
    </source>
</evidence>
<evidence type="ECO:0000256" key="6">
    <source>
        <dbReference type="ARBA" id="ARBA00022840"/>
    </source>
</evidence>
<keyword evidence="8" id="KW-0175">Coiled coil</keyword>
<feature type="coiled-coil region" evidence="8">
    <location>
        <begin position="76"/>
        <end position="103"/>
    </location>
</feature>
<dbReference type="OrthoDB" id="10253254at2759"/>
<dbReference type="Proteomes" id="UP000027920">
    <property type="component" value="Unassembled WGS sequence"/>
</dbReference>
<evidence type="ECO:0000256" key="8">
    <source>
        <dbReference type="SAM" id="Coils"/>
    </source>
</evidence>
<feature type="compositionally biased region" description="Basic and acidic residues" evidence="9">
    <location>
        <begin position="40"/>
        <end position="52"/>
    </location>
</feature>
<evidence type="ECO:0000256" key="2">
    <source>
        <dbReference type="ARBA" id="ARBA00012552"/>
    </source>
</evidence>
<protein>
    <recommendedName>
        <fullName evidence="2">RNA helicase</fullName>
        <ecNumber evidence="2">3.6.4.13</ecNumber>
    </recommendedName>
</protein>
<feature type="compositionally biased region" description="Acidic residues" evidence="9">
    <location>
        <begin position="657"/>
        <end position="675"/>
    </location>
</feature>
<dbReference type="SMART" id="SM00490">
    <property type="entry name" value="HELICc"/>
    <property type="match status" value="1"/>
</dbReference>
<gene>
    <name evidence="12" type="ORF">A1O9_03035</name>
</gene>
<dbReference type="CDD" id="cd18791">
    <property type="entry name" value="SF2_C_RHA"/>
    <property type="match status" value="1"/>
</dbReference>
<evidence type="ECO:0000313" key="12">
    <source>
        <dbReference type="EMBL" id="KEF61469.1"/>
    </source>
</evidence>
<keyword evidence="4" id="KW-0378">Hydrolase</keyword>